<evidence type="ECO:0000256" key="1">
    <source>
        <dbReference type="SAM" id="Phobius"/>
    </source>
</evidence>
<dbReference type="EMBL" id="JGZO01000023">
    <property type="protein sequence ID" value="KFI91534.1"/>
    <property type="molecule type" value="Genomic_DNA"/>
</dbReference>
<feature type="transmembrane region" description="Helical" evidence="1">
    <location>
        <begin position="158"/>
        <end position="179"/>
    </location>
</feature>
<feature type="transmembrane region" description="Helical" evidence="1">
    <location>
        <begin position="331"/>
        <end position="348"/>
    </location>
</feature>
<feature type="transmembrane region" description="Helical" evidence="1">
    <location>
        <begin position="482"/>
        <end position="507"/>
    </location>
</feature>
<feature type="transmembrane region" description="Helical" evidence="1">
    <location>
        <begin position="360"/>
        <end position="379"/>
    </location>
</feature>
<gene>
    <name evidence="2" type="ORF">BSCA_2232</name>
</gene>
<feature type="transmembrane region" description="Helical" evidence="1">
    <location>
        <begin position="513"/>
        <end position="536"/>
    </location>
</feature>
<keyword evidence="1" id="KW-0472">Membrane</keyword>
<dbReference type="RefSeq" id="WP_033519853.1">
    <property type="nucleotide sequence ID" value="NZ_CAUPKV010000014.1"/>
</dbReference>
<accession>A0A087D7N4</accession>
<dbReference type="STRING" id="158787.BSCA_2232"/>
<dbReference type="GeneID" id="85165164"/>
<feature type="transmembrane region" description="Helical" evidence="1">
    <location>
        <begin position="118"/>
        <end position="146"/>
    </location>
</feature>
<dbReference type="AlphaFoldDB" id="A0A087D7N4"/>
<feature type="transmembrane region" description="Helical" evidence="1">
    <location>
        <begin position="191"/>
        <end position="211"/>
    </location>
</feature>
<keyword evidence="1" id="KW-1133">Transmembrane helix</keyword>
<feature type="transmembrane region" description="Helical" evidence="1">
    <location>
        <begin position="28"/>
        <end position="52"/>
    </location>
</feature>
<feature type="transmembrane region" description="Helical" evidence="1">
    <location>
        <begin position="400"/>
        <end position="423"/>
    </location>
</feature>
<dbReference type="Proteomes" id="UP000029033">
    <property type="component" value="Unassembled WGS sequence"/>
</dbReference>
<keyword evidence="1" id="KW-0812">Transmembrane</keyword>
<evidence type="ECO:0000313" key="3">
    <source>
        <dbReference type="Proteomes" id="UP000029033"/>
    </source>
</evidence>
<organism evidence="2 3">
    <name type="scientific">Bifidobacterium scardovii</name>
    <dbReference type="NCBI Taxonomy" id="158787"/>
    <lineage>
        <taxon>Bacteria</taxon>
        <taxon>Bacillati</taxon>
        <taxon>Actinomycetota</taxon>
        <taxon>Actinomycetes</taxon>
        <taxon>Bifidobacteriales</taxon>
        <taxon>Bifidobacteriaceae</taxon>
        <taxon>Bifidobacterium</taxon>
    </lineage>
</organism>
<feature type="transmembrane region" description="Helical" evidence="1">
    <location>
        <begin position="435"/>
        <end position="461"/>
    </location>
</feature>
<reference evidence="2 3" key="1">
    <citation type="submission" date="2014-03" db="EMBL/GenBank/DDBJ databases">
        <title>Genomics of Bifidobacteria.</title>
        <authorList>
            <person name="Ventura M."/>
            <person name="Milani C."/>
            <person name="Lugli G.A."/>
        </authorList>
    </citation>
    <scope>NUCLEOTIDE SEQUENCE [LARGE SCALE GENOMIC DNA]</scope>
    <source>
        <strain evidence="2 3">LMG 21589</strain>
    </source>
</reference>
<evidence type="ECO:0000313" key="2">
    <source>
        <dbReference type="EMBL" id="KFI91534.1"/>
    </source>
</evidence>
<name>A0A087D7N4_9BIFI</name>
<proteinExistence type="predicted"/>
<dbReference type="eggNOG" id="ENOG502Z89R">
    <property type="taxonomic scope" value="Bacteria"/>
</dbReference>
<protein>
    <submittedName>
        <fullName evidence="2">Putative membrane protein</fullName>
    </submittedName>
</protein>
<comment type="caution">
    <text evidence="2">The sequence shown here is derived from an EMBL/GenBank/DDBJ whole genome shotgun (WGS) entry which is preliminary data.</text>
</comment>
<feature type="transmembrane region" description="Helical" evidence="1">
    <location>
        <begin position="262"/>
        <end position="284"/>
    </location>
</feature>
<dbReference type="OrthoDB" id="3261041at2"/>
<sequence length="560" mass="59566">MIATARTLIQLRWALTWAILRKSTLQTIGYIIASLMALGAMVGTAALAFQVGGEFHAAIPADLLERVYGSDGVIRSLVVIGGTSLTLFIAMIQLMLIGEGSTMSSRRFALYGIEDRRLQFGLLASGLSGLPAITGVVCMLAWAMAYRPMGSAAVVAELVAAPLIIVTMMSIAKLIISLSTTLVTSKRGKSVFYIVTVLVFVTICQIPSILLNNGFDPGNGFGPGINLDLRQLAPFAAVAAWTPLGAGFQLPFDAMAGDWLPLAARVAILAATWAVCFLGCTWCLKRERLTLGAGGPAVRIKGVGAFRSMPDSVSGAVSARLVTYLRRDPRLAMMFAMPAFFAVIFGLQSHDINVMVWQSLIWGGWMFSIVESNGLSYDGRGFTMQAISGVRGLDDRIGRVRVYAGIIVVYLAVLAVAIGLYTGDWFTPSGALTGLVFLALGYDAAFCSLGLAEVVSCVFMYPVPSMDKPFSSPQGRAMAQGFFPFIYMLGSLLLVLPTGIAAVALALTGVWDTAYWLLIPIALVNGAAALAIGSWLGGKLMDARMLSIVKTLDSFASLQK</sequence>
<keyword evidence="3" id="KW-1185">Reference proteome</keyword>
<feature type="transmembrane region" description="Helical" evidence="1">
    <location>
        <begin position="72"/>
        <end position="97"/>
    </location>
</feature>